<feature type="compositionally biased region" description="Basic and acidic residues" evidence="1">
    <location>
        <begin position="656"/>
        <end position="673"/>
    </location>
</feature>
<feature type="domain" description="Cupin type-1" evidence="3">
    <location>
        <begin position="43"/>
        <end position="191"/>
    </location>
</feature>
<evidence type="ECO:0000313" key="4">
    <source>
        <dbReference type="EMBL" id="KAB1214599.1"/>
    </source>
</evidence>
<reference evidence="4 5" key="1">
    <citation type="journal article" date="2019" name="Plant Biotechnol. J.">
        <title>The red bayberry genome and genetic basis of sex determination.</title>
        <authorList>
            <person name="Jia H.M."/>
            <person name="Jia H.J."/>
            <person name="Cai Q.L."/>
            <person name="Wang Y."/>
            <person name="Zhao H.B."/>
            <person name="Yang W.F."/>
            <person name="Wang G.Y."/>
            <person name="Li Y.H."/>
            <person name="Zhan D.L."/>
            <person name="Shen Y.T."/>
            <person name="Niu Q.F."/>
            <person name="Chang L."/>
            <person name="Qiu J."/>
            <person name="Zhao L."/>
            <person name="Xie H.B."/>
            <person name="Fu W.Y."/>
            <person name="Jin J."/>
            <person name="Li X.W."/>
            <person name="Jiao Y."/>
            <person name="Zhou C.C."/>
            <person name="Tu T."/>
            <person name="Chai C.Y."/>
            <person name="Gao J.L."/>
            <person name="Fan L.J."/>
            <person name="van de Weg E."/>
            <person name="Wang J.Y."/>
            <person name="Gao Z.S."/>
        </authorList>
    </citation>
    <scope>NUCLEOTIDE SEQUENCE [LARGE SCALE GENOMIC DNA]</scope>
    <source>
        <tissue evidence="4">Leaves</tissue>
    </source>
</reference>
<dbReference type="InterPro" id="IPR050253">
    <property type="entry name" value="Seed_Storage-Functional"/>
</dbReference>
<keyword evidence="2" id="KW-0732">Signal</keyword>
<feature type="chain" id="PRO_5025514727" evidence="2">
    <location>
        <begin position="27"/>
        <end position="802"/>
    </location>
</feature>
<dbReference type="InterPro" id="IPR014710">
    <property type="entry name" value="RmlC-like_jellyroll"/>
</dbReference>
<feature type="compositionally biased region" description="Basic and acidic residues" evidence="1">
    <location>
        <begin position="546"/>
        <end position="565"/>
    </location>
</feature>
<feature type="compositionally biased region" description="Basic and acidic residues" evidence="1">
    <location>
        <begin position="590"/>
        <end position="601"/>
    </location>
</feature>
<feature type="compositionally biased region" description="Basic and acidic residues" evidence="1">
    <location>
        <begin position="744"/>
        <end position="781"/>
    </location>
</feature>
<feature type="compositionally biased region" description="Acidic residues" evidence="1">
    <location>
        <begin position="530"/>
        <end position="545"/>
    </location>
</feature>
<name>A0A6A1VNY6_9ROSI</name>
<dbReference type="Pfam" id="PF00190">
    <property type="entry name" value="Cupin_1"/>
    <property type="match status" value="1"/>
</dbReference>
<dbReference type="InterPro" id="IPR006045">
    <property type="entry name" value="Cupin_1"/>
</dbReference>
<dbReference type="PANTHER" id="PTHR31189:SF7">
    <property type="entry name" value="OS03G0197300 PROTEIN"/>
    <property type="match status" value="1"/>
</dbReference>
<sequence>MRSAALIQPFPCLLLLFLSLPLLLHAGAFSEDGSGVGCVVTKEERRSLVVTEYGEVSATEVSDGIRGLYHLQFITLEPNSLFLPVLLHADMVFYVHTGSGRLSWVEGEDKMRSVNLRRGDVYRLWAGSIFYVRSSLEPERQKLRIYAIFANTPYGTYEPFIGAYSSINDLVLGFDKKILQAAFKVPEDLIEEITQGAELVPAIVHGVRRKEAYVWELELETRFLKVFLGGKSSMDLSKKKKKQKTRTYNVFDTKPDFENCNGWSLTVTRRQWELLEGTNIGLFMVNLTTASMMGPHWNPMATEIAIVLQGEGMVRVVCSTSGNESECKNMRFMVKEGDVFAVPRFHPMAQMSFDNESFVFMGFSTTSRINYPQFLAGKRSVLRTLDKEVLAVSFNVTTIDQLLAQQDDSFILQCISCAEEEKRIMDEEIQREKEEEEARRREEEKARRREEEKEREEEEARRREEEEERRKEEEEARQREEAAEREQEEARREEKERRRRREEEEERRREEEGRDEREREKEEERGEARGEEEEEEEEEEPQEEESERKEARRKEEERERREMKKQGRRRRGKKEGKWNERRRRKGEGRKKREEERERREMEQEEEERERREMEREEEEGNEGENKKKKKGGSKKKRGEKKQQQEERGKKKGKRVRERERQREEARRRHEERGGRKKRPRDKNKRGEGEGEEEEEREKTKGNEGRENEKKGEEEGGSKKKQGGDKKQSGRKKRPGDKKRGGGGGDRKKNEEERRSKKNKNLKEDNLKGTGEEKKRAQDEKARKRRKEVVKRVEEFCVYGGLL</sequence>
<dbReference type="SUPFAM" id="SSF51182">
    <property type="entry name" value="RmlC-like cupins"/>
    <property type="match status" value="1"/>
</dbReference>
<evidence type="ECO:0000256" key="1">
    <source>
        <dbReference type="SAM" id="MobiDB-lite"/>
    </source>
</evidence>
<evidence type="ECO:0000313" key="5">
    <source>
        <dbReference type="Proteomes" id="UP000516437"/>
    </source>
</evidence>
<protein>
    <submittedName>
        <fullName evidence="4">Vicilin-like antimicrobial peptides 2-2</fullName>
    </submittedName>
</protein>
<feature type="compositionally biased region" description="Basic and acidic residues" evidence="1">
    <location>
        <begin position="506"/>
        <end position="529"/>
    </location>
</feature>
<dbReference type="OrthoDB" id="1932894at2759"/>
<keyword evidence="5" id="KW-1185">Reference proteome</keyword>
<feature type="compositionally biased region" description="Basic and acidic residues" evidence="1">
    <location>
        <begin position="696"/>
        <end position="727"/>
    </location>
</feature>
<evidence type="ECO:0000256" key="2">
    <source>
        <dbReference type="SAM" id="SignalP"/>
    </source>
</evidence>
<feature type="compositionally biased region" description="Basic residues" evidence="1">
    <location>
        <begin position="566"/>
        <end position="589"/>
    </location>
</feature>
<proteinExistence type="predicted"/>
<evidence type="ECO:0000259" key="3">
    <source>
        <dbReference type="SMART" id="SM00835"/>
    </source>
</evidence>
<comment type="caution">
    <text evidence="4">The sequence shown here is derived from an EMBL/GenBank/DDBJ whole genome shotgun (WGS) entry which is preliminary data.</text>
</comment>
<dbReference type="AlphaFoldDB" id="A0A6A1VNY6"/>
<feature type="compositionally biased region" description="Basic and acidic residues" evidence="1">
    <location>
        <begin position="428"/>
        <end position="496"/>
    </location>
</feature>
<feature type="domain" description="Cupin type-1" evidence="3">
    <location>
        <begin position="248"/>
        <end position="405"/>
    </location>
</feature>
<feature type="compositionally biased region" description="Basic residues" evidence="1">
    <location>
        <begin position="626"/>
        <end position="639"/>
    </location>
</feature>
<dbReference type="CDD" id="cd02245">
    <property type="entry name" value="cupin_7S_vicilin-like_C"/>
    <property type="match status" value="1"/>
</dbReference>
<dbReference type="SMART" id="SM00835">
    <property type="entry name" value="Cupin_1"/>
    <property type="match status" value="2"/>
</dbReference>
<dbReference type="CDD" id="cd02244">
    <property type="entry name" value="cupin_7S_vicilin-like_N"/>
    <property type="match status" value="1"/>
</dbReference>
<accession>A0A6A1VNY6</accession>
<dbReference type="InterPro" id="IPR011051">
    <property type="entry name" value="RmlC_Cupin_sf"/>
</dbReference>
<dbReference type="PANTHER" id="PTHR31189">
    <property type="entry name" value="OS03G0336100 PROTEIN-RELATED"/>
    <property type="match status" value="1"/>
</dbReference>
<dbReference type="Gene3D" id="2.60.120.10">
    <property type="entry name" value="Jelly Rolls"/>
    <property type="match status" value="2"/>
</dbReference>
<gene>
    <name evidence="4" type="ORF">CJ030_MR5G017609</name>
</gene>
<feature type="signal peptide" evidence="2">
    <location>
        <begin position="1"/>
        <end position="26"/>
    </location>
</feature>
<dbReference type="EMBL" id="RXIC02000023">
    <property type="protein sequence ID" value="KAB1214599.1"/>
    <property type="molecule type" value="Genomic_DNA"/>
</dbReference>
<feature type="compositionally biased region" description="Basic residues" evidence="1">
    <location>
        <begin position="674"/>
        <end position="683"/>
    </location>
</feature>
<feature type="region of interest" description="Disordered" evidence="1">
    <location>
        <begin position="428"/>
        <end position="788"/>
    </location>
</feature>
<organism evidence="4 5">
    <name type="scientific">Morella rubra</name>
    <name type="common">Chinese bayberry</name>
    <dbReference type="NCBI Taxonomy" id="262757"/>
    <lineage>
        <taxon>Eukaryota</taxon>
        <taxon>Viridiplantae</taxon>
        <taxon>Streptophyta</taxon>
        <taxon>Embryophyta</taxon>
        <taxon>Tracheophyta</taxon>
        <taxon>Spermatophyta</taxon>
        <taxon>Magnoliopsida</taxon>
        <taxon>eudicotyledons</taxon>
        <taxon>Gunneridae</taxon>
        <taxon>Pentapetalae</taxon>
        <taxon>rosids</taxon>
        <taxon>fabids</taxon>
        <taxon>Fagales</taxon>
        <taxon>Myricaceae</taxon>
        <taxon>Morella</taxon>
    </lineage>
</organism>
<dbReference type="Proteomes" id="UP000516437">
    <property type="component" value="Chromosome 5"/>
</dbReference>